<gene>
    <name evidence="3" type="ORF">SAMN05660923_00656</name>
</gene>
<dbReference type="AlphaFoldDB" id="A0A1H2TAK3"/>
<evidence type="ECO:0000313" key="4">
    <source>
        <dbReference type="Proteomes" id="UP000198828"/>
    </source>
</evidence>
<sequence>MRRFKLIKLVIIIILTISLSLTGCKSKDRSENIAIDLEQEKMVDLAEEEEMGTDTGGEVTPTEEEAVQEEIEEVEEEEVVKEETTDQAQKPKETEPQKADEEEVVEEEAALLKIEGKVGKELKLTLKDLKAMDDIIFQADYYSINNFGTTAHTNFKGVNLWKLLEKANISSEAAKVSIIATDGYSMEFTVEEVKRQDYIDETDPNKKLPMIIAWEENGVEYDPVEGPPFKLIVGQKEAGDVNKPQWVSNIDRIVVE</sequence>
<dbReference type="Proteomes" id="UP000198828">
    <property type="component" value="Unassembled WGS sequence"/>
</dbReference>
<dbReference type="RefSeq" id="WP_093750835.1">
    <property type="nucleotide sequence ID" value="NZ_FNNG01000002.1"/>
</dbReference>
<keyword evidence="4" id="KW-1185">Reference proteome</keyword>
<dbReference type="PROSITE" id="PS51257">
    <property type="entry name" value="PROKAR_LIPOPROTEIN"/>
    <property type="match status" value="1"/>
</dbReference>
<protein>
    <submittedName>
        <fullName evidence="3">DMSO/TMAO reductase YedYZ, molybdopterin-dependent catalytic subunit</fullName>
    </submittedName>
</protein>
<evidence type="ECO:0000259" key="2">
    <source>
        <dbReference type="Pfam" id="PF00174"/>
    </source>
</evidence>
<dbReference type="InterPro" id="IPR000572">
    <property type="entry name" value="OxRdtase_Mopterin-bd_dom"/>
</dbReference>
<dbReference type="Gene3D" id="3.90.420.10">
    <property type="entry name" value="Oxidoreductase, molybdopterin-binding domain"/>
    <property type="match status" value="1"/>
</dbReference>
<reference evidence="3 4" key="1">
    <citation type="submission" date="2016-10" db="EMBL/GenBank/DDBJ databases">
        <authorList>
            <person name="de Groot N.N."/>
        </authorList>
    </citation>
    <scope>NUCLEOTIDE SEQUENCE [LARGE SCALE GENOMIC DNA]</scope>
    <source>
        <strain evidence="3 4">DSM 23310</strain>
    </source>
</reference>
<accession>A0A1H2TAK3</accession>
<feature type="compositionally biased region" description="Acidic residues" evidence="1">
    <location>
        <begin position="61"/>
        <end position="80"/>
    </location>
</feature>
<evidence type="ECO:0000256" key="1">
    <source>
        <dbReference type="SAM" id="MobiDB-lite"/>
    </source>
</evidence>
<feature type="domain" description="Oxidoreductase molybdopterin-binding" evidence="2">
    <location>
        <begin position="108"/>
        <end position="250"/>
    </location>
</feature>
<organism evidence="3 4">
    <name type="scientific">Tepidimicrobium xylanilyticum</name>
    <dbReference type="NCBI Taxonomy" id="1123352"/>
    <lineage>
        <taxon>Bacteria</taxon>
        <taxon>Bacillati</taxon>
        <taxon>Bacillota</taxon>
        <taxon>Tissierellia</taxon>
        <taxon>Tissierellales</taxon>
        <taxon>Tepidimicrobiaceae</taxon>
        <taxon>Tepidimicrobium</taxon>
    </lineage>
</organism>
<dbReference type="Pfam" id="PF00174">
    <property type="entry name" value="Oxidored_molyb"/>
    <property type="match status" value="1"/>
</dbReference>
<dbReference type="InterPro" id="IPR036374">
    <property type="entry name" value="OxRdtase_Mopterin-bd_sf"/>
</dbReference>
<proteinExistence type="predicted"/>
<feature type="region of interest" description="Disordered" evidence="1">
    <location>
        <begin position="48"/>
        <end position="104"/>
    </location>
</feature>
<evidence type="ECO:0000313" key="3">
    <source>
        <dbReference type="EMBL" id="SDW40294.1"/>
    </source>
</evidence>
<dbReference type="EMBL" id="FNNG01000002">
    <property type="protein sequence ID" value="SDW40294.1"/>
    <property type="molecule type" value="Genomic_DNA"/>
</dbReference>
<name>A0A1H2TAK3_9FIRM</name>
<feature type="compositionally biased region" description="Basic and acidic residues" evidence="1">
    <location>
        <begin position="81"/>
        <end position="99"/>
    </location>
</feature>
<dbReference type="OrthoDB" id="1707732at2"/>
<dbReference type="SUPFAM" id="SSF56524">
    <property type="entry name" value="Oxidoreductase molybdopterin-binding domain"/>
    <property type="match status" value="1"/>
</dbReference>